<reference evidence="2 3" key="1">
    <citation type="submission" date="2019-04" db="EMBL/GenBank/DDBJ databases">
        <title>Annotation for the trematode Fasciola gigantica.</title>
        <authorList>
            <person name="Choi Y.-J."/>
        </authorList>
    </citation>
    <scope>NUCLEOTIDE SEQUENCE [LARGE SCALE GENOMIC DNA]</scope>
    <source>
        <strain evidence="2">Uganda_cow_1</strain>
    </source>
</reference>
<dbReference type="Pfam" id="PF00788">
    <property type="entry name" value="RA"/>
    <property type="match status" value="1"/>
</dbReference>
<proteinExistence type="predicted"/>
<keyword evidence="3" id="KW-1185">Reference proteome</keyword>
<dbReference type="EMBL" id="SUNJ01008143">
    <property type="protein sequence ID" value="TPP61459.1"/>
    <property type="molecule type" value="Genomic_DNA"/>
</dbReference>
<gene>
    <name evidence="2" type="ORF">FGIG_04957</name>
</gene>
<dbReference type="OrthoDB" id="6239986at2759"/>
<dbReference type="AlphaFoldDB" id="A0A504YMA3"/>
<dbReference type="GO" id="GO:0007165">
    <property type="term" value="P:signal transduction"/>
    <property type="evidence" value="ECO:0007669"/>
    <property type="project" value="InterPro"/>
</dbReference>
<dbReference type="PROSITE" id="PS50200">
    <property type="entry name" value="RA"/>
    <property type="match status" value="1"/>
</dbReference>
<dbReference type="InterPro" id="IPR000159">
    <property type="entry name" value="RA_dom"/>
</dbReference>
<protein>
    <recommendedName>
        <fullName evidence="1">Ras-associating domain-containing protein</fullName>
    </recommendedName>
</protein>
<accession>A0A504YMA3</accession>
<comment type="caution">
    <text evidence="2">The sequence shown here is derived from an EMBL/GenBank/DDBJ whole genome shotgun (WGS) entry which is preliminary data.</text>
</comment>
<evidence type="ECO:0000259" key="1">
    <source>
        <dbReference type="PROSITE" id="PS50200"/>
    </source>
</evidence>
<sequence length="112" mass="12911">MNHWDVPAQDSYTVVVYGEHFEQGEPFQSFTVGSKETAKELIQQILRRNHLNLKDPNLFYLTFLVDPLDAPTNYEPMAVSRFVRCSGDRCRNVLSKARGNERLTWTFSLAVS</sequence>
<dbReference type="SUPFAM" id="SSF54236">
    <property type="entry name" value="Ubiquitin-like"/>
    <property type="match status" value="1"/>
</dbReference>
<evidence type="ECO:0000313" key="2">
    <source>
        <dbReference type="EMBL" id="TPP61459.1"/>
    </source>
</evidence>
<dbReference type="InterPro" id="IPR029071">
    <property type="entry name" value="Ubiquitin-like_domsf"/>
</dbReference>
<feature type="domain" description="Ras-associating" evidence="1">
    <location>
        <begin position="10"/>
        <end position="61"/>
    </location>
</feature>
<dbReference type="Gene3D" id="3.10.20.90">
    <property type="entry name" value="Phosphatidylinositol 3-kinase Catalytic Subunit, Chain A, domain 1"/>
    <property type="match status" value="1"/>
</dbReference>
<dbReference type="Proteomes" id="UP000316759">
    <property type="component" value="Unassembled WGS sequence"/>
</dbReference>
<organism evidence="2 3">
    <name type="scientific">Fasciola gigantica</name>
    <name type="common">Giant liver fluke</name>
    <dbReference type="NCBI Taxonomy" id="46835"/>
    <lineage>
        <taxon>Eukaryota</taxon>
        <taxon>Metazoa</taxon>
        <taxon>Spiralia</taxon>
        <taxon>Lophotrochozoa</taxon>
        <taxon>Platyhelminthes</taxon>
        <taxon>Trematoda</taxon>
        <taxon>Digenea</taxon>
        <taxon>Plagiorchiida</taxon>
        <taxon>Echinostomata</taxon>
        <taxon>Echinostomatoidea</taxon>
        <taxon>Fasciolidae</taxon>
        <taxon>Fasciola</taxon>
    </lineage>
</organism>
<evidence type="ECO:0000313" key="3">
    <source>
        <dbReference type="Proteomes" id="UP000316759"/>
    </source>
</evidence>
<name>A0A504YMA3_FASGI</name>